<dbReference type="InterPro" id="IPR008489">
    <property type="entry name" value="DUF771"/>
</dbReference>
<name>A0A509LSN6_STAEP</name>
<dbReference type="EMBL" id="PEJG01000089">
    <property type="protein sequence ID" value="PIH08992.1"/>
    <property type="molecule type" value="Genomic_DNA"/>
</dbReference>
<dbReference type="AlphaFoldDB" id="A0A509LSN6"/>
<sequence>MIELLNLDVLNNIIDSRILMNSPQNKEDELTAWWDIEDLKRECKKGNQWCIDMLNYPPFKNELTKLKIVYYPKHNREGYSMVAKQMKQWLIENHSIIRESASIFRTS</sequence>
<gene>
    <name evidence="2" type="ORF">CTJ08_13455</name>
    <name evidence="1" type="ORF">H3963_05585</name>
</gene>
<proteinExistence type="predicted"/>
<reference evidence="1" key="2">
    <citation type="submission" date="2020-08" db="EMBL/GenBank/DDBJ databases">
        <title>Changes in the skin microbiome associated with squamous cell carcinoma in transplant recipients.</title>
        <authorList>
            <person name="Zaugg J."/>
            <person name="Krueger A."/>
            <person name="Lachner N."/>
        </authorList>
    </citation>
    <scope>NUCLEOTIDE SEQUENCE</scope>
    <source>
        <strain evidence="1">R5988</strain>
    </source>
</reference>
<evidence type="ECO:0000313" key="3">
    <source>
        <dbReference type="Proteomes" id="UP000228502"/>
    </source>
</evidence>
<accession>A0A509LSN6</accession>
<comment type="caution">
    <text evidence="2">The sequence shown here is derived from an EMBL/GenBank/DDBJ whole genome shotgun (WGS) entry which is preliminary data.</text>
</comment>
<dbReference type="Pfam" id="PF05595">
    <property type="entry name" value="DUF771"/>
    <property type="match status" value="1"/>
</dbReference>
<evidence type="ECO:0000313" key="1">
    <source>
        <dbReference type="EMBL" id="MBF2229902.1"/>
    </source>
</evidence>
<dbReference type="RefSeq" id="WP_002446809.1">
    <property type="nucleotide sequence ID" value="NZ_CAJUUW010000042.1"/>
</dbReference>
<protein>
    <submittedName>
        <fullName evidence="2">DUF771 domain-containing protein</fullName>
    </submittedName>
</protein>
<organism evidence="2 3">
    <name type="scientific">Staphylococcus epidermidis</name>
    <dbReference type="NCBI Taxonomy" id="1282"/>
    <lineage>
        <taxon>Bacteria</taxon>
        <taxon>Bacillati</taxon>
        <taxon>Bacillota</taxon>
        <taxon>Bacilli</taxon>
        <taxon>Bacillales</taxon>
        <taxon>Staphylococcaceae</taxon>
        <taxon>Staphylococcus</taxon>
    </lineage>
</organism>
<dbReference type="Proteomes" id="UP000228502">
    <property type="component" value="Unassembled WGS sequence"/>
</dbReference>
<dbReference type="EMBL" id="JACGQI010000007">
    <property type="protein sequence ID" value="MBF2229902.1"/>
    <property type="molecule type" value="Genomic_DNA"/>
</dbReference>
<dbReference type="Proteomes" id="UP000648077">
    <property type="component" value="Unassembled WGS sequence"/>
</dbReference>
<evidence type="ECO:0000313" key="2">
    <source>
        <dbReference type="EMBL" id="PIH08992.1"/>
    </source>
</evidence>
<reference evidence="2 3" key="1">
    <citation type="submission" date="2017-10" db="EMBL/GenBank/DDBJ databases">
        <title>genome sequences of Staph epi in chlorhexidine trial.</title>
        <authorList>
            <person name="Greninger A.L."/>
            <person name="Addetia A."/>
            <person name="Qin X."/>
            <person name="Zerr D."/>
        </authorList>
    </citation>
    <scope>NUCLEOTIDE SEQUENCE [LARGE SCALE GENOMIC DNA]</scope>
    <source>
        <strain evidence="2 3">SCH-17</strain>
    </source>
</reference>